<dbReference type="GO" id="GO:0006355">
    <property type="term" value="P:regulation of DNA-templated transcription"/>
    <property type="evidence" value="ECO:0007669"/>
    <property type="project" value="InterPro"/>
</dbReference>
<dbReference type="OrthoDB" id="5600162at2"/>
<protein>
    <recommendedName>
        <fullName evidence="1">HTH crp-type domain-containing protein</fullName>
    </recommendedName>
</protein>
<gene>
    <name evidence="2" type="ORF">AQ619_06805</name>
</gene>
<accession>A0A0N7JHD4</accession>
<evidence type="ECO:0000313" key="3">
    <source>
        <dbReference type="Proteomes" id="UP000056905"/>
    </source>
</evidence>
<dbReference type="Proteomes" id="UP000056905">
    <property type="component" value="Chromosome"/>
</dbReference>
<dbReference type="SUPFAM" id="SSF46785">
    <property type="entry name" value="Winged helix' DNA-binding domain"/>
    <property type="match status" value="1"/>
</dbReference>
<sequence>MASVAPVSAIQELKPLTGGLNASRLNIASKVFAYFAQLRTEFEIDIESYQILSAFTLAGLAECSKLYGPGASFRPELFKASLTATALSEMSGVPRETVRRKLKHLQHQGYLQRGDDGAYIMDRYWPDFDIVLVIQRALQVDSSLA</sequence>
<dbReference type="EMBL" id="CP013002">
    <property type="protein sequence ID" value="ALL13082.1"/>
    <property type="molecule type" value="Genomic_DNA"/>
</dbReference>
<dbReference type="GO" id="GO:0003677">
    <property type="term" value="F:DNA binding"/>
    <property type="evidence" value="ECO:0007669"/>
    <property type="project" value="InterPro"/>
</dbReference>
<feature type="domain" description="HTH crp-type" evidence="1">
    <location>
        <begin position="77"/>
        <end position="123"/>
    </location>
</feature>
<dbReference type="AlphaFoldDB" id="A0A0N7JHD4"/>
<keyword evidence="3" id="KW-1185">Reference proteome</keyword>
<organism evidence="2 3">
    <name type="scientific">Caulobacter henricii</name>
    <dbReference type="NCBI Taxonomy" id="69395"/>
    <lineage>
        <taxon>Bacteria</taxon>
        <taxon>Pseudomonadati</taxon>
        <taxon>Pseudomonadota</taxon>
        <taxon>Alphaproteobacteria</taxon>
        <taxon>Caulobacterales</taxon>
        <taxon>Caulobacteraceae</taxon>
        <taxon>Caulobacter</taxon>
    </lineage>
</organism>
<dbReference type="InterPro" id="IPR012318">
    <property type="entry name" value="HTH_CRP"/>
</dbReference>
<dbReference type="KEGG" id="chq:AQ619_06805"/>
<dbReference type="InterPro" id="IPR036388">
    <property type="entry name" value="WH-like_DNA-bd_sf"/>
</dbReference>
<reference evidence="2 3" key="1">
    <citation type="submission" date="2015-10" db="EMBL/GenBank/DDBJ databases">
        <title>Conservation of the essential genome among Caulobacter and Brevundimonas species.</title>
        <authorList>
            <person name="Scott D."/>
            <person name="Ely B."/>
        </authorList>
    </citation>
    <scope>NUCLEOTIDE SEQUENCE [LARGE SCALE GENOMIC DNA]</scope>
    <source>
        <strain evidence="2 3">CB4</strain>
    </source>
</reference>
<dbReference type="InterPro" id="IPR036390">
    <property type="entry name" value="WH_DNA-bd_sf"/>
</dbReference>
<name>A0A0N7JHD4_9CAUL</name>
<dbReference type="RefSeq" id="WP_062145735.1">
    <property type="nucleotide sequence ID" value="NZ_CP013002.1"/>
</dbReference>
<dbReference type="Pfam" id="PF13545">
    <property type="entry name" value="HTH_Crp_2"/>
    <property type="match status" value="1"/>
</dbReference>
<proteinExistence type="predicted"/>
<dbReference type="Gene3D" id="1.10.10.10">
    <property type="entry name" value="Winged helix-like DNA-binding domain superfamily/Winged helix DNA-binding domain"/>
    <property type="match status" value="1"/>
</dbReference>
<dbReference type="STRING" id="69395.AQ619_06805"/>
<evidence type="ECO:0000259" key="1">
    <source>
        <dbReference type="Pfam" id="PF13545"/>
    </source>
</evidence>
<evidence type="ECO:0000313" key="2">
    <source>
        <dbReference type="EMBL" id="ALL13082.1"/>
    </source>
</evidence>